<keyword evidence="4 6" id="KW-1133">Transmembrane helix</keyword>
<accession>A0A285RHF6</accession>
<dbReference type="InterPro" id="IPR010070">
    <property type="entry name" value="YjcZ-like"/>
</dbReference>
<evidence type="ECO:0000313" key="7">
    <source>
        <dbReference type="EMBL" id="SOB91777.1"/>
    </source>
</evidence>
<comment type="similarity">
    <text evidence="2">Belongs to the SscA family.</text>
</comment>
<dbReference type="AlphaFoldDB" id="A0A285RHF6"/>
<evidence type="ECO:0000256" key="1">
    <source>
        <dbReference type="ARBA" id="ARBA00004370"/>
    </source>
</evidence>
<feature type="transmembrane region" description="Helical" evidence="6">
    <location>
        <begin position="53"/>
        <end position="70"/>
    </location>
</feature>
<keyword evidence="3 6" id="KW-0812">Transmembrane</keyword>
<reference evidence="8" key="1">
    <citation type="submission" date="2017-08" db="EMBL/GenBank/DDBJ databases">
        <authorList>
            <person name="Varghese N."/>
            <person name="Submissions S."/>
        </authorList>
    </citation>
    <scope>NUCLEOTIDE SEQUENCE [LARGE SCALE GENOMIC DNA]</scope>
    <source>
        <strain evidence="8">JC22</strain>
    </source>
</reference>
<evidence type="ECO:0000256" key="6">
    <source>
        <dbReference type="SAM" id="Phobius"/>
    </source>
</evidence>
<evidence type="ECO:0000256" key="2">
    <source>
        <dbReference type="ARBA" id="ARBA00010221"/>
    </source>
</evidence>
<dbReference type="GO" id="GO:0016020">
    <property type="term" value="C:membrane"/>
    <property type="evidence" value="ECO:0007669"/>
    <property type="project" value="UniProtKB-SubCell"/>
</dbReference>
<keyword evidence="8" id="KW-1185">Reference proteome</keyword>
<sequence length="74" mass="8338">MWEQYDQESPTVFYGHPQVMPAYNHCGHTQESPAYDMGKKVCCGGSRYKGSSFVLIVVLFILLIIVGSCYNREG</sequence>
<dbReference type="EMBL" id="OBMQ01000001">
    <property type="protein sequence ID" value="SOB91777.1"/>
    <property type="molecule type" value="Genomic_DNA"/>
</dbReference>
<comment type="subcellular location">
    <subcellularLocation>
        <location evidence="1">Membrane</location>
    </subcellularLocation>
</comment>
<dbReference type="NCBIfam" id="TIGR01732">
    <property type="entry name" value="tiny_TM_bacill"/>
    <property type="match status" value="1"/>
</dbReference>
<dbReference type="Proteomes" id="UP000219636">
    <property type="component" value="Unassembled WGS sequence"/>
</dbReference>
<evidence type="ECO:0000256" key="4">
    <source>
        <dbReference type="ARBA" id="ARBA00022989"/>
    </source>
</evidence>
<gene>
    <name evidence="7" type="ORF">SAMN05880501_101380</name>
</gene>
<dbReference type="Pfam" id="PF09680">
    <property type="entry name" value="YjcZ_2"/>
    <property type="match status" value="1"/>
</dbReference>
<evidence type="ECO:0000256" key="5">
    <source>
        <dbReference type="ARBA" id="ARBA00023136"/>
    </source>
</evidence>
<name>A0A285RHF6_9BACL</name>
<evidence type="ECO:0000313" key="8">
    <source>
        <dbReference type="Proteomes" id="UP000219636"/>
    </source>
</evidence>
<evidence type="ECO:0000256" key="3">
    <source>
        <dbReference type="ARBA" id="ARBA00022692"/>
    </source>
</evidence>
<protein>
    <submittedName>
        <fullName evidence="7">Uncharacterized protein (TIGR01732 family)</fullName>
    </submittedName>
</protein>
<organism evidence="7 8">
    <name type="scientific">Ureibacillus xyleni</name>
    <dbReference type="NCBI Taxonomy" id="614648"/>
    <lineage>
        <taxon>Bacteria</taxon>
        <taxon>Bacillati</taxon>
        <taxon>Bacillota</taxon>
        <taxon>Bacilli</taxon>
        <taxon>Bacillales</taxon>
        <taxon>Caryophanaceae</taxon>
        <taxon>Ureibacillus</taxon>
    </lineage>
</organism>
<proteinExistence type="inferred from homology"/>
<keyword evidence="5 6" id="KW-0472">Membrane</keyword>